<protein>
    <submittedName>
        <fullName evidence="2">Uncharacterized protein</fullName>
    </submittedName>
</protein>
<dbReference type="EMBL" id="GBRH01158581">
    <property type="protein sequence ID" value="JAE39315.1"/>
    <property type="molecule type" value="Transcribed_RNA"/>
</dbReference>
<sequence>MPGIPSTDPFVEHWVKSDRDTNAMGSTMPASGGSHGGATMPSGSVRVEMKEGHREAVATDRLPPQCVSSGYTSMEATRLLAQASSAKLGRDLAAAMDWADQSAAGGSSMGMLLTSPVTEAEIPTRKGVSSVWPR</sequence>
<evidence type="ECO:0000313" key="2">
    <source>
        <dbReference type="EMBL" id="JAE39315.1"/>
    </source>
</evidence>
<evidence type="ECO:0000256" key="1">
    <source>
        <dbReference type="SAM" id="MobiDB-lite"/>
    </source>
</evidence>
<accession>A0A0A9HQ99</accession>
<reference evidence="2" key="1">
    <citation type="submission" date="2014-09" db="EMBL/GenBank/DDBJ databases">
        <authorList>
            <person name="Magalhaes I.L.F."/>
            <person name="Oliveira U."/>
            <person name="Santos F.R."/>
            <person name="Vidigal T.H.D.A."/>
            <person name="Brescovit A.D."/>
            <person name="Santos A.J."/>
        </authorList>
    </citation>
    <scope>NUCLEOTIDE SEQUENCE</scope>
    <source>
        <tissue evidence="2">Shoot tissue taken approximately 20 cm above the soil surface</tissue>
    </source>
</reference>
<feature type="region of interest" description="Disordered" evidence="1">
    <location>
        <begin position="17"/>
        <end position="43"/>
    </location>
</feature>
<dbReference type="AlphaFoldDB" id="A0A0A9HQ99"/>
<name>A0A0A9HQ99_ARUDO</name>
<organism evidence="2">
    <name type="scientific">Arundo donax</name>
    <name type="common">Giant reed</name>
    <name type="synonym">Donax arundinaceus</name>
    <dbReference type="NCBI Taxonomy" id="35708"/>
    <lineage>
        <taxon>Eukaryota</taxon>
        <taxon>Viridiplantae</taxon>
        <taxon>Streptophyta</taxon>
        <taxon>Embryophyta</taxon>
        <taxon>Tracheophyta</taxon>
        <taxon>Spermatophyta</taxon>
        <taxon>Magnoliopsida</taxon>
        <taxon>Liliopsida</taxon>
        <taxon>Poales</taxon>
        <taxon>Poaceae</taxon>
        <taxon>PACMAD clade</taxon>
        <taxon>Arundinoideae</taxon>
        <taxon>Arundineae</taxon>
        <taxon>Arundo</taxon>
    </lineage>
</organism>
<reference evidence="2" key="2">
    <citation type="journal article" date="2015" name="Data Brief">
        <title>Shoot transcriptome of the giant reed, Arundo donax.</title>
        <authorList>
            <person name="Barrero R.A."/>
            <person name="Guerrero F.D."/>
            <person name="Moolhuijzen P."/>
            <person name="Goolsby J.A."/>
            <person name="Tidwell J."/>
            <person name="Bellgard S.E."/>
            <person name="Bellgard M.I."/>
        </authorList>
    </citation>
    <scope>NUCLEOTIDE SEQUENCE</scope>
    <source>
        <tissue evidence="2">Shoot tissue taken approximately 20 cm above the soil surface</tissue>
    </source>
</reference>
<proteinExistence type="predicted"/>